<evidence type="ECO:0000313" key="3">
    <source>
        <dbReference type="EMBL" id="CAF4202614.1"/>
    </source>
</evidence>
<protein>
    <submittedName>
        <fullName evidence="2">Uncharacterized protein</fullName>
    </submittedName>
</protein>
<accession>A0A8S2F8D0</accession>
<gene>
    <name evidence="2" type="ORF">OVA965_LOCUS32769</name>
    <name evidence="3" type="ORF">TMI583_LOCUS33637</name>
</gene>
<evidence type="ECO:0000313" key="4">
    <source>
        <dbReference type="Proteomes" id="UP000677228"/>
    </source>
</evidence>
<name>A0A8S2F8D0_9BILA</name>
<dbReference type="Proteomes" id="UP000677228">
    <property type="component" value="Unassembled WGS sequence"/>
</dbReference>
<comment type="caution">
    <text evidence="2">The sequence shown here is derived from an EMBL/GenBank/DDBJ whole genome shotgun (WGS) entry which is preliminary data.</text>
</comment>
<reference evidence="2" key="1">
    <citation type="submission" date="2021-02" db="EMBL/GenBank/DDBJ databases">
        <authorList>
            <person name="Nowell W R."/>
        </authorList>
    </citation>
    <scope>NUCLEOTIDE SEQUENCE</scope>
</reference>
<feature type="region of interest" description="Disordered" evidence="1">
    <location>
        <begin position="341"/>
        <end position="364"/>
    </location>
</feature>
<evidence type="ECO:0000256" key="1">
    <source>
        <dbReference type="SAM" id="MobiDB-lite"/>
    </source>
</evidence>
<sequence length="364" mass="41092">MPCPRQHVVLLFVCYSGSSIDTEIGNGEIYSTTLPLQISTPVLDKKLQSKCSKILALPTVIISKRYINRHCGGSSALGKLLCLKACKHLTDVGLLKFGLFLKTKSNQKVPTWIKLLPELLNVSEKKTFEFEQKLIKNYGMTLEDYTQTFSKSITDGESDVYLTAEAQLILSAESYQKLSIVCGDLSKIHSKRVQSSLPKQIENTRRIIESDIDSTLNALRMNESMHVPLQEVAVNCNISNDTNNVSYSHKQLNDITNRKHLLYDQQSINGMNGLIRPDKILVCDKTKRICAEVPKSIDSVTIGECLSTLIQCQMPDKSHHVEQSTNDKNYTESQTVKIITRKRRVKTTEEARKNKRAKKTKKNE</sequence>
<dbReference type="EMBL" id="CAJNOK010025847">
    <property type="protein sequence ID" value="CAF1395127.1"/>
    <property type="molecule type" value="Genomic_DNA"/>
</dbReference>
<proteinExistence type="predicted"/>
<dbReference type="EMBL" id="CAJOBA010047565">
    <property type="protein sequence ID" value="CAF4202614.1"/>
    <property type="molecule type" value="Genomic_DNA"/>
</dbReference>
<organism evidence="2 4">
    <name type="scientific">Didymodactylos carnosus</name>
    <dbReference type="NCBI Taxonomy" id="1234261"/>
    <lineage>
        <taxon>Eukaryota</taxon>
        <taxon>Metazoa</taxon>
        <taxon>Spiralia</taxon>
        <taxon>Gnathifera</taxon>
        <taxon>Rotifera</taxon>
        <taxon>Eurotatoria</taxon>
        <taxon>Bdelloidea</taxon>
        <taxon>Philodinida</taxon>
        <taxon>Philodinidae</taxon>
        <taxon>Didymodactylos</taxon>
    </lineage>
</organism>
<evidence type="ECO:0000313" key="2">
    <source>
        <dbReference type="EMBL" id="CAF1395127.1"/>
    </source>
</evidence>
<dbReference type="Proteomes" id="UP000682733">
    <property type="component" value="Unassembled WGS sequence"/>
</dbReference>
<dbReference type="AlphaFoldDB" id="A0A8S2F8D0"/>
<feature type="compositionally biased region" description="Basic residues" evidence="1">
    <location>
        <begin position="353"/>
        <end position="364"/>
    </location>
</feature>